<proteinExistence type="predicted"/>
<evidence type="ECO:0008006" key="4">
    <source>
        <dbReference type="Google" id="ProtNLM"/>
    </source>
</evidence>
<dbReference type="AlphaFoldDB" id="D5BR42"/>
<feature type="transmembrane region" description="Helical" evidence="1">
    <location>
        <begin position="61"/>
        <end position="82"/>
    </location>
</feature>
<dbReference type="Proteomes" id="UP000007460">
    <property type="component" value="Chromosome"/>
</dbReference>
<dbReference type="HOGENOM" id="CLU_045686_2_0_5"/>
<dbReference type="STRING" id="488538.SAR116_2535"/>
<evidence type="ECO:0000313" key="2">
    <source>
        <dbReference type="EMBL" id="ADE40778.1"/>
    </source>
</evidence>
<dbReference type="EMBL" id="CP001751">
    <property type="protein sequence ID" value="ADE40778.1"/>
    <property type="molecule type" value="Genomic_DNA"/>
</dbReference>
<gene>
    <name evidence="2" type="ordered locus">SAR116_2535</name>
</gene>
<organism evidence="2 3">
    <name type="scientific">Puniceispirillum marinum (strain IMCC1322)</name>
    <dbReference type="NCBI Taxonomy" id="488538"/>
    <lineage>
        <taxon>Bacteria</taxon>
        <taxon>Pseudomonadati</taxon>
        <taxon>Pseudomonadota</taxon>
        <taxon>Alphaproteobacteria</taxon>
        <taxon>Candidatus Puniceispirillales</taxon>
        <taxon>Candidatus Puniceispirillaceae</taxon>
        <taxon>Candidatus Puniceispirillum</taxon>
    </lineage>
</organism>
<dbReference type="PANTHER" id="PTHR30188:SF3">
    <property type="entry name" value="ABC TRANSPORTER PERMEASE"/>
    <property type="match status" value="1"/>
</dbReference>
<dbReference type="InterPro" id="IPR030802">
    <property type="entry name" value="Permease_MalE"/>
</dbReference>
<feature type="transmembrane region" description="Helical" evidence="1">
    <location>
        <begin position="208"/>
        <end position="228"/>
    </location>
</feature>
<dbReference type="PANTHER" id="PTHR30188">
    <property type="entry name" value="ABC TRANSPORTER PERMEASE PROTEIN-RELATED"/>
    <property type="match status" value="1"/>
</dbReference>
<keyword evidence="1" id="KW-0812">Transmembrane</keyword>
<feature type="transmembrane region" description="Helical" evidence="1">
    <location>
        <begin position="176"/>
        <end position="196"/>
    </location>
</feature>
<feature type="transmembrane region" description="Helical" evidence="1">
    <location>
        <begin position="18"/>
        <end position="40"/>
    </location>
</feature>
<evidence type="ECO:0000313" key="3">
    <source>
        <dbReference type="Proteomes" id="UP000007460"/>
    </source>
</evidence>
<dbReference type="KEGG" id="apb:SAR116_2535"/>
<dbReference type="GO" id="GO:0005548">
    <property type="term" value="F:phospholipid transporter activity"/>
    <property type="evidence" value="ECO:0007669"/>
    <property type="project" value="TreeGrafter"/>
</dbReference>
<dbReference type="Pfam" id="PF02405">
    <property type="entry name" value="MlaE"/>
    <property type="match status" value="1"/>
</dbReference>
<protein>
    <recommendedName>
        <fullName evidence="4">ABC transporter permease</fullName>
    </recommendedName>
</protein>
<keyword evidence="1" id="KW-0472">Membrane</keyword>
<dbReference type="GO" id="GO:0043190">
    <property type="term" value="C:ATP-binding cassette (ABC) transporter complex"/>
    <property type="evidence" value="ECO:0007669"/>
    <property type="project" value="InterPro"/>
</dbReference>
<feature type="transmembrane region" description="Helical" evidence="1">
    <location>
        <begin position="240"/>
        <end position="265"/>
    </location>
</feature>
<keyword evidence="3" id="KW-1185">Reference proteome</keyword>
<reference evidence="2 3" key="1">
    <citation type="journal article" date="2010" name="J. Bacteriol.">
        <title>Complete genome sequence of "Candidatus Puniceispirillum marinum" IMCC1322, a representative of the SAR116 clade in the Alphaproteobacteria.</title>
        <authorList>
            <person name="Oh H.M."/>
            <person name="Kwon K.K."/>
            <person name="Kang I."/>
            <person name="Kang S.G."/>
            <person name="Lee J.H."/>
            <person name="Kim S.J."/>
            <person name="Cho J.C."/>
        </authorList>
    </citation>
    <scope>NUCLEOTIDE SEQUENCE [LARGE SCALE GENOMIC DNA]</scope>
    <source>
        <strain evidence="2 3">IMCC1322</strain>
    </source>
</reference>
<name>D5BR42_PUNMI</name>
<dbReference type="RefSeq" id="WP_013047404.1">
    <property type="nucleotide sequence ID" value="NC_014010.1"/>
</dbReference>
<sequence>MSAIEKINHRLTRIGMPVLNFVAFSGFISQIFATAILLLCSGFRRGQPVRLRHVVSDIRSSGIDALPVVILMAATIGIMLSIQGVHSLRIFGAESQVTFGLALSIPREFAPLITGIIVAGRSGSQLTSRVGSMQLNGELDALKVMGISPIRFVVAPALVALLFALPILVAIANVSAFWTASLYIDAVLGIAPAAYWADILAVVTITDLIHGFGKAIIFAVLIALIGICKGLRVSGGADRLGAATTSSVVSCIAAIIAADAMFALIL</sequence>
<accession>D5BR42</accession>
<evidence type="ECO:0000256" key="1">
    <source>
        <dbReference type="SAM" id="Phobius"/>
    </source>
</evidence>
<feature type="transmembrane region" description="Helical" evidence="1">
    <location>
        <begin position="150"/>
        <end position="169"/>
    </location>
</feature>
<dbReference type="eggNOG" id="COG0767">
    <property type="taxonomic scope" value="Bacteria"/>
</dbReference>
<keyword evidence="1" id="KW-1133">Transmembrane helix</keyword>